<reference evidence="15" key="1">
    <citation type="submission" date="2016-10" db="EMBL/GenBank/DDBJ databases">
        <authorList>
            <person name="Varghese N."/>
            <person name="Submissions S."/>
        </authorList>
    </citation>
    <scope>NUCLEOTIDE SEQUENCE [LARGE SCALE GENOMIC DNA]</scope>
    <source>
        <strain evidence="15">DSM 22619</strain>
    </source>
</reference>
<evidence type="ECO:0000256" key="1">
    <source>
        <dbReference type="ARBA" id="ARBA00004651"/>
    </source>
</evidence>
<evidence type="ECO:0000256" key="2">
    <source>
        <dbReference type="ARBA" id="ARBA00022448"/>
    </source>
</evidence>
<keyword evidence="7 11" id="KW-0472">Membrane</keyword>
<dbReference type="FunFam" id="3.40.50.300:FF:000287">
    <property type="entry name" value="Multidrug ABC transporter ATP-binding protein"/>
    <property type="match status" value="1"/>
</dbReference>
<evidence type="ECO:0000256" key="5">
    <source>
        <dbReference type="ARBA" id="ARBA00022840"/>
    </source>
</evidence>
<dbReference type="PROSITE" id="PS00211">
    <property type="entry name" value="ABC_TRANSPORTER_1"/>
    <property type="match status" value="1"/>
</dbReference>
<evidence type="ECO:0000256" key="10">
    <source>
        <dbReference type="ARBA" id="ARBA00071747"/>
    </source>
</evidence>
<feature type="transmembrane region" description="Helical" evidence="11">
    <location>
        <begin position="54"/>
        <end position="74"/>
    </location>
</feature>
<dbReference type="PROSITE" id="PS50929">
    <property type="entry name" value="ABC_TM1F"/>
    <property type="match status" value="1"/>
</dbReference>
<evidence type="ECO:0000256" key="3">
    <source>
        <dbReference type="ARBA" id="ARBA00022692"/>
    </source>
</evidence>
<evidence type="ECO:0000256" key="9">
    <source>
        <dbReference type="ARBA" id="ARBA00061644"/>
    </source>
</evidence>
<keyword evidence="4" id="KW-0547">Nucleotide-binding</keyword>
<dbReference type="RefSeq" id="WP_090847550.1">
    <property type="nucleotide sequence ID" value="NZ_FMZL01000026.1"/>
</dbReference>
<dbReference type="InterPro" id="IPR003439">
    <property type="entry name" value="ABC_transporter-like_ATP-bd"/>
</dbReference>
<dbReference type="InterPro" id="IPR011527">
    <property type="entry name" value="ABC1_TM_dom"/>
</dbReference>
<evidence type="ECO:0000259" key="12">
    <source>
        <dbReference type="PROSITE" id="PS50893"/>
    </source>
</evidence>
<dbReference type="SUPFAM" id="SSF52540">
    <property type="entry name" value="P-loop containing nucleoside triphosphate hydrolases"/>
    <property type="match status" value="1"/>
</dbReference>
<comment type="similarity">
    <text evidence="9">Belongs to the ABC transporter superfamily. Lipid exporter (TC 3.A.1.106) family.</text>
</comment>
<dbReference type="GO" id="GO:0005524">
    <property type="term" value="F:ATP binding"/>
    <property type="evidence" value="ECO:0007669"/>
    <property type="project" value="UniProtKB-KW"/>
</dbReference>
<dbReference type="EMBL" id="FMZL01000026">
    <property type="protein sequence ID" value="SDC59801.1"/>
    <property type="molecule type" value="Genomic_DNA"/>
</dbReference>
<sequence>MANPYAAGGSAAATISTVRGNAGAGEGPNQGMDVTGYGVGTVLRRVMRYVGPHLPLLVVAFVTAAASVVLQLYVPVLIGNAIDCMVVAGRVDFARLAPILQRLASVVAAAGACQWVQGYCTNRLSYNTARDLRVDAYGKLERQALSFVDSHSHGDLLSRVINDVDQVSDGLLQGFTQLFNGVATIVGTIAFMLSISVPVALVVILLTPLSVLAAGIIARKSAASFAAQQSLQGELGGFAEEVIGNQKLVTAFAHAPADVATFSRVNARLYEKGVHAQFISSLSNPSTRLVNNITYAAVAIAGCASVISGWPTPLTVGQVQSFLSYANQYMKPFNEISAVVTQVQTAFASARRLLALMDAVEEEPDAPTTKALPAPRGELEMDHVCFSYTKDRPLLQDVCIHVPAGKRFALVGPTGCGKTTLINLLLRFYDVDGGTITLDGEDTRGLTRQSLRSAFGMVLQETWLFEGTVRDNIAYGVPDATDEQVVAAAKRAHAHKFIMQLPQGYQTLVGEGGGALSQGQRQLLCIARVMMCDPAVLLLDEATSSIDTRTELQVQDAFDRMMEGRTSLVVAHRLSTVRNADCIIVMRDGRVVEKGTHDELLATGGFYRDLYQSQFAR</sequence>
<dbReference type="InterPro" id="IPR003593">
    <property type="entry name" value="AAA+_ATPase"/>
</dbReference>
<dbReference type="PANTHER" id="PTHR43394:SF7">
    <property type="entry name" value="ABC TRANSPORTER B FAMILY MEMBER 28"/>
    <property type="match status" value="1"/>
</dbReference>
<evidence type="ECO:0000256" key="7">
    <source>
        <dbReference type="ARBA" id="ARBA00023136"/>
    </source>
</evidence>
<dbReference type="SMART" id="SM00382">
    <property type="entry name" value="AAA"/>
    <property type="match status" value="1"/>
</dbReference>
<name>A0A1G6MWJ0_9ACTN</name>
<organism evidence="14 15">
    <name type="scientific">Parafannyhessea umbonata</name>
    <dbReference type="NCBI Taxonomy" id="604330"/>
    <lineage>
        <taxon>Bacteria</taxon>
        <taxon>Bacillati</taxon>
        <taxon>Actinomycetota</taxon>
        <taxon>Coriobacteriia</taxon>
        <taxon>Coriobacteriales</taxon>
        <taxon>Atopobiaceae</taxon>
        <taxon>Parafannyhessea</taxon>
    </lineage>
</organism>
<dbReference type="SUPFAM" id="SSF90123">
    <property type="entry name" value="ABC transporter transmembrane region"/>
    <property type="match status" value="1"/>
</dbReference>
<evidence type="ECO:0000256" key="6">
    <source>
        <dbReference type="ARBA" id="ARBA00022989"/>
    </source>
</evidence>
<dbReference type="PROSITE" id="PS50893">
    <property type="entry name" value="ABC_TRANSPORTER_2"/>
    <property type="match status" value="1"/>
</dbReference>
<dbReference type="CDD" id="cd03254">
    <property type="entry name" value="ABCC_Glucan_exporter_like"/>
    <property type="match status" value="1"/>
</dbReference>
<keyword evidence="6 11" id="KW-1133">Transmembrane helix</keyword>
<dbReference type="GO" id="GO:0015421">
    <property type="term" value="F:ABC-type oligopeptide transporter activity"/>
    <property type="evidence" value="ECO:0007669"/>
    <property type="project" value="TreeGrafter"/>
</dbReference>
<dbReference type="STRING" id="604330.SAMN04489857_0905"/>
<comment type="subcellular location">
    <subcellularLocation>
        <location evidence="1">Cell membrane</location>
        <topology evidence="1">Multi-pass membrane protein</topology>
    </subcellularLocation>
</comment>
<dbReference type="GO" id="GO:0090374">
    <property type="term" value="P:oligopeptide export from mitochondrion"/>
    <property type="evidence" value="ECO:0007669"/>
    <property type="project" value="TreeGrafter"/>
</dbReference>
<evidence type="ECO:0000259" key="13">
    <source>
        <dbReference type="PROSITE" id="PS50929"/>
    </source>
</evidence>
<protein>
    <recommendedName>
        <fullName evidence="10">Fatty acid ABC transporter ATP-binding/permease protein</fullName>
    </recommendedName>
</protein>
<evidence type="ECO:0000256" key="8">
    <source>
        <dbReference type="ARBA" id="ARBA00055053"/>
    </source>
</evidence>
<accession>A0A1G6MWJ0</accession>
<dbReference type="Gene3D" id="1.20.1560.10">
    <property type="entry name" value="ABC transporter type 1, transmembrane domain"/>
    <property type="match status" value="1"/>
</dbReference>
<dbReference type="PANTHER" id="PTHR43394">
    <property type="entry name" value="ATP-DEPENDENT PERMEASE MDL1, MITOCHONDRIAL"/>
    <property type="match status" value="1"/>
</dbReference>
<evidence type="ECO:0000313" key="14">
    <source>
        <dbReference type="EMBL" id="SDC59801.1"/>
    </source>
</evidence>
<dbReference type="GO" id="GO:0005886">
    <property type="term" value="C:plasma membrane"/>
    <property type="evidence" value="ECO:0007669"/>
    <property type="project" value="UniProtKB-SubCell"/>
</dbReference>
<feature type="transmembrane region" description="Helical" evidence="11">
    <location>
        <begin position="185"/>
        <end position="218"/>
    </location>
</feature>
<dbReference type="Pfam" id="PF00005">
    <property type="entry name" value="ABC_tran"/>
    <property type="match status" value="1"/>
</dbReference>
<evidence type="ECO:0000313" key="15">
    <source>
        <dbReference type="Proteomes" id="UP000198528"/>
    </source>
</evidence>
<feature type="domain" description="ABC transmembrane type-1" evidence="13">
    <location>
        <begin position="58"/>
        <end position="345"/>
    </location>
</feature>
<dbReference type="InterPro" id="IPR039421">
    <property type="entry name" value="Type_1_exporter"/>
</dbReference>
<dbReference type="Proteomes" id="UP000198528">
    <property type="component" value="Unassembled WGS sequence"/>
</dbReference>
<dbReference type="Pfam" id="PF00664">
    <property type="entry name" value="ABC_membrane"/>
    <property type="match status" value="1"/>
</dbReference>
<dbReference type="InterPro" id="IPR027417">
    <property type="entry name" value="P-loop_NTPase"/>
</dbReference>
<dbReference type="CDD" id="cd18547">
    <property type="entry name" value="ABC_6TM_Tm288_like"/>
    <property type="match status" value="1"/>
</dbReference>
<dbReference type="Gene3D" id="3.40.50.300">
    <property type="entry name" value="P-loop containing nucleotide triphosphate hydrolases"/>
    <property type="match status" value="1"/>
</dbReference>
<evidence type="ECO:0000256" key="11">
    <source>
        <dbReference type="SAM" id="Phobius"/>
    </source>
</evidence>
<proteinExistence type="inferred from homology"/>
<feature type="domain" description="ABC transporter" evidence="12">
    <location>
        <begin position="379"/>
        <end position="613"/>
    </location>
</feature>
<dbReference type="GO" id="GO:0016887">
    <property type="term" value="F:ATP hydrolysis activity"/>
    <property type="evidence" value="ECO:0007669"/>
    <property type="project" value="InterPro"/>
</dbReference>
<evidence type="ECO:0000256" key="4">
    <source>
        <dbReference type="ARBA" id="ARBA00022741"/>
    </source>
</evidence>
<keyword evidence="2" id="KW-0813">Transport</keyword>
<dbReference type="AlphaFoldDB" id="A0A1G6MWJ0"/>
<keyword evidence="5 14" id="KW-0067">ATP-binding</keyword>
<comment type="function">
    <text evidence="8">ABC transporter involved in fatty acid import. Transmembrane domains (TMD) form a pore in the membrane and the ATP-binding domain (NBD) is responsible for energy generation.</text>
</comment>
<dbReference type="InterPro" id="IPR017871">
    <property type="entry name" value="ABC_transporter-like_CS"/>
</dbReference>
<keyword evidence="3 11" id="KW-0812">Transmembrane</keyword>
<keyword evidence="15" id="KW-1185">Reference proteome</keyword>
<gene>
    <name evidence="14" type="ORF">SAMN04487824_1269</name>
</gene>
<dbReference type="InterPro" id="IPR036640">
    <property type="entry name" value="ABC1_TM_sf"/>
</dbReference>